<accession>A0A5C2S5K7</accession>
<dbReference type="EMBL" id="ML122276">
    <property type="protein sequence ID" value="RPD58309.1"/>
    <property type="molecule type" value="Genomic_DNA"/>
</dbReference>
<dbReference type="InterPro" id="IPR013902">
    <property type="entry name" value="Mug135-like_C"/>
</dbReference>
<evidence type="ECO:0000313" key="4">
    <source>
        <dbReference type="Proteomes" id="UP000313359"/>
    </source>
</evidence>
<keyword evidence="4" id="KW-1185">Reference proteome</keyword>
<gene>
    <name evidence="3" type="ORF">L227DRAFT_613060</name>
</gene>
<evidence type="ECO:0000256" key="1">
    <source>
        <dbReference type="ARBA" id="ARBA00005788"/>
    </source>
</evidence>
<dbReference type="OrthoDB" id="2757732at2759"/>
<organism evidence="3 4">
    <name type="scientific">Lentinus tigrinus ALCF2SS1-6</name>
    <dbReference type="NCBI Taxonomy" id="1328759"/>
    <lineage>
        <taxon>Eukaryota</taxon>
        <taxon>Fungi</taxon>
        <taxon>Dikarya</taxon>
        <taxon>Basidiomycota</taxon>
        <taxon>Agaricomycotina</taxon>
        <taxon>Agaricomycetes</taxon>
        <taxon>Polyporales</taxon>
        <taxon>Polyporaceae</taxon>
        <taxon>Lentinus</taxon>
    </lineage>
</organism>
<dbReference type="AlphaFoldDB" id="A0A5C2S5K7"/>
<evidence type="ECO:0000259" key="2">
    <source>
        <dbReference type="Pfam" id="PF08593"/>
    </source>
</evidence>
<dbReference type="Proteomes" id="UP000313359">
    <property type="component" value="Unassembled WGS sequence"/>
</dbReference>
<feature type="domain" description="Mug135-like C-terminal" evidence="2">
    <location>
        <begin position="64"/>
        <end position="146"/>
    </location>
</feature>
<protein>
    <recommendedName>
        <fullName evidence="2">Mug135-like C-terminal domain-containing protein</fullName>
    </recommendedName>
</protein>
<name>A0A5C2S5K7_9APHY</name>
<reference evidence="3" key="1">
    <citation type="journal article" date="2018" name="Genome Biol. Evol.">
        <title>Genomics and development of Lentinus tigrinus, a white-rot wood-decaying mushroom with dimorphic fruiting bodies.</title>
        <authorList>
            <person name="Wu B."/>
            <person name="Xu Z."/>
            <person name="Knudson A."/>
            <person name="Carlson A."/>
            <person name="Chen N."/>
            <person name="Kovaka S."/>
            <person name="LaButti K."/>
            <person name="Lipzen A."/>
            <person name="Pennachio C."/>
            <person name="Riley R."/>
            <person name="Schakwitz W."/>
            <person name="Umezawa K."/>
            <person name="Ohm R.A."/>
            <person name="Grigoriev I.V."/>
            <person name="Nagy L.G."/>
            <person name="Gibbons J."/>
            <person name="Hibbett D."/>
        </authorList>
    </citation>
    <scope>NUCLEOTIDE SEQUENCE [LARGE SCALE GENOMIC DNA]</scope>
    <source>
        <strain evidence="3">ALCF2SS1-6</strain>
    </source>
</reference>
<evidence type="ECO:0000313" key="3">
    <source>
        <dbReference type="EMBL" id="RPD58309.1"/>
    </source>
</evidence>
<dbReference type="Pfam" id="PF08593">
    <property type="entry name" value="Mug135_C"/>
    <property type="match status" value="1"/>
</dbReference>
<dbReference type="STRING" id="1328759.A0A5C2S5K7"/>
<sequence length="151" mass="16944">MDSRNAVADAAKDEEVNVAGGGGMGPILTQLQQITARIDDLTTKVDQTRELAVKTYARVVRHDNAEVHDDDELEEVPFLDGSWPWENEFVGPQNTQVKLPRRSSLQSVHDLTEQEAYAYFKGYYGPGVPLPDVETRKLRILNALGRYDDDL</sequence>
<comment type="similarity">
    <text evidence="1">Belongs to the UPF0612 family.</text>
</comment>
<proteinExistence type="inferred from homology"/>